<feature type="signal peptide" evidence="4">
    <location>
        <begin position="1"/>
        <end position="24"/>
    </location>
</feature>
<comment type="similarity">
    <text evidence="1 3">Belongs to the GMC oxidoreductase family.</text>
</comment>
<protein>
    <recommendedName>
        <fullName evidence="5 6">Glucose-methanol-choline oxidoreductase N-terminal domain-containing protein</fullName>
    </recommendedName>
</protein>
<keyword evidence="2 3" id="KW-0274">FAD</keyword>
<evidence type="ECO:0000259" key="5">
    <source>
        <dbReference type="PROSITE" id="PS00623"/>
    </source>
</evidence>
<evidence type="ECO:0000313" key="8">
    <source>
        <dbReference type="Proteomes" id="UP001243989"/>
    </source>
</evidence>
<sequence>MPSIRTTPVKAILALLACSSCSLALQIPRHATIASRDAIAANDYDFVIAGGGVSGLTVADRLTEDPSINVLVIETGPFDKDEDSVLIPGAFFPVPYLWPNLNSAPQSALNNRTFSVPAGRVVGGGSVVNGMVFVRGGKTEYAAWEKLGAKGWGWDDLLPYFRKSENLTTPPKDFADAANISWVESAHGHSGPVHASYPNYYFPGAENFWQAALESSLTPSPDPNAGDRAVGLFNFPTLADATTRTRSHARINHYQRVKDSRPNYHILAEHTVSKVLFEGKRAVGLEYLPSAGGERLEVYAKKEVLLAAGALHTPQILQLSGIGSKKFLKTFGIYMVADLPGVGENFMDQGELKVPFTFENNIFPNSGALDTNGTYDAEQRALYDAKKQGAYTIVRTLSTNLAVSPLANTTSSWRDILATAKSHNPTEYLAQDTPSSVQEGYKIQREIVLDQLAGQDVPLGMVHWGTGNSITLYFLRALSRGSVKISSTDPLQQPVIDFRTASDPTDLDLAVALFEKGKQIMSAPAMKVLGPKMAAPYDAASKEDMKRLLAANMSPSNAHSCCTAAMVPKDKGGVVDTEMQVYGIKGLRVVDVSYWPMVLTAAPTATTYASGEKITASLTRAFRVAGFSRDNLLFTRFDLSPMDIPDVRELRVGIDLNSLPLLHCSVGNLSPQVS</sequence>
<reference evidence="7" key="1">
    <citation type="submission" date="2021-06" db="EMBL/GenBank/DDBJ databases">
        <title>Comparative genomics, transcriptomics and evolutionary studies reveal genomic signatures of adaptation to plant cell wall in hemibiotrophic fungi.</title>
        <authorList>
            <consortium name="DOE Joint Genome Institute"/>
            <person name="Baroncelli R."/>
            <person name="Diaz J.F."/>
            <person name="Benocci T."/>
            <person name="Peng M."/>
            <person name="Battaglia E."/>
            <person name="Haridas S."/>
            <person name="Andreopoulos W."/>
            <person name="Labutti K."/>
            <person name="Pangilinan J."/>
            <person name="Floch G.L."/>
            <person name="Makela M.R."/>
            <person name="Henrissat B."/>
            <person name="Grigoriev I.V."/>
            <person name="Crouch J.A."/>
            <person name="De Vries R.P."/>
            <person name="Sukno S.A."/>
            <person name="Thon M.R."/>
        </authorList>
    </citation>
    <scope>NUCLEOTIDE SEQUENCE</scope>
    <source>
        <strain evidence="7">CBS 102054</strain>
    </source>
</reference>
<keyword evidence="8" id="KW-1185">Reference proteome</keyword>
<dbReference type="Pfam" id="PF00732">
    <property type="entry name" value="GMC_oxred_N"/>
    <property type="match status" value="1"/>
</dbReference>
<evidence type="ECO:0000259" key="6">
    <source>
        <dbReference type="PROSITE" id="PS00624"/>
    </source>
</evidence>
<gene>
    <name evidence="7" type="ORF">BDP81DRAFT_466691</name>
</gene>
<comment type="caution">
    <text evidence="7">The sequence shown here is derived from an EMBL/GenBank/DDBJ whole genome shotgun (WGS) entry which is preliminary data.</text>
</comment>
<evidence type="ECO:0000256" key="1">
    <source>
        <dbReference type="ARBA" id="ARBA00010790"/>
    </source>
</evidence>
<evidence type="ECO:0000256" key="2">
    <source>
        <dbReference type="PIRSR" id="PIRSR000137-2"/>
    </source>
</evidence>
<dbReference type="AlphaFoldDB" id="A0AAI9ZDG9"/>
<dbReference type="PANTHER" id="PTHR11552">
    <property type="entry name" value="GLUCOSE-METHANOL-CHOLINE GMC OXIDOREDUCTASE"/>
    <property type="match status" value="1"/>
</dbReference>
<evidence type="ECO:0000313" key="7">
    <source>
        <dbReference type="EMBL" id="KAK1621595.1"/>
    </source>
</evidence>
<dbReference type="SUPFAM" id="SSF54373">
    <property type="entry name" value="FAD-linked reductases, C-terminal domain"/>
    <property type="match status" value="1"/>
</dbReference>
<proteinExistence type="inferred from homology"/>
<name>A0AAI9ZDG9_9PEZI</name>
<dbReference type="InterPro" id="IPR036188">
    <property type="entry name" value="FAD/NAD-bd_sf"/>
</dbReference>
<dbReference type="GeneID" id="85479287"/>
<dbReference type="PROSITE" id="PS00623">
    <property type="entry name" value="GMC_OXRED_1"/>
    <property type="match status" value="1"/>
</dbReference>
<feature type="binding site" evidence="2">
    <location>
        <position position="121"/>
    </location>
    <ligand>
        <name>FAD</name>
        <dbReference type="ChEBI" id="CHEBI:57692"/>
    </ligand>
</feature>
<dbReference type="PANTHER" id="PTHR11552:SF115">
    <property type="entry name" value="DEHYDROGENASE XPTC-RELATED"/>
    <property type="match status" value="1"/>
</dbReference>
<comment type="cofactor">
    <cofactor evidence="2">
        <name>FAD</name>
        <dbReference type="ChEBI" id="CHEBI:57692"/>
    </cofactor>
</comment>
<dbReference type="InterPro" id="IPR007867">
    <property type="entry name" value="GMC_OxRtase_C"/>
</dbReference>
<feature type="chain" id="PRO_5042572323" description="Glucose-methanol-choline oxidoreductase N-terminal domain-containing protein" evidence="4">
    <location>
        <begin position="25"/>
        <end position="674"/>
    </location>
</feature>
<feature type="domain" description="Glucose-methanol-choline oxidoreductase N-terminal" evidence="6">
    <location>
        <begin position="309"/>
        <end position="323"/>
    </location>
</feature>
<dbReference type="InterPro" id="IPR000172">
    <property type="entry name" value="GMC_OxRdtase_N"/>
</dbReference>
<dbReference type="Pfam" id="PF05199">
    <property type="entry name" value="GMC_oxred_C"/>
    <property type="match status" value="1"/>
</dbReference>
<dbReference type="Gene3D" id="3.50.50.60">
    <property type="entry name" value="FAD/NAD(P)-binding domain"/>
    <property type="match status" value="1"/>
</dbReference>
<dbReference type="InterPro" id="IPR012132">
    <property type="entry name" value="GMC_OxRdtase"/>
</dbReference>
<dbReference type="PROSITE" id="PS00624">
    <property type="entry name" value="GMC_OXRED_2"/>
    <property type="match status" value="1"/>
</dbReference>
<dbReference type="Gene3D" id="3.30.560.10">
    <property type="entry name" value="Glucose Oxidase, domain 3"/>
    <property type="match status" value="1"/>
</dbReference>
<dbReference type="GO" id="GO:0050660">
    <property type="term" value="F:flavin adenine dinucleotide binding"/>
    <property type="evidence" value="ECO:0007669"/>
    <property type="project" value="InterPro"/>
</dbReference>
<dbReference type="EMBL" id="JAHMHQ010000047">
    <property type="protein sequence ID" value="KAK1621595.1"/>
    <property type="molecule type" value="Genomic_DNA"/>
</dbReference>
<keyword evidence="4" id="KW-0732">Signal</keyword>
<dbReference type="GO" id="GO:0044550">
    <property type="term" value="P:secondary metabolite biosynthetic process"/>
    <property type="evidence" value="ECO:0007669"/>
    <property type="project" value="TreeGrafter"/>
</dbReference>
<feature type="binding site" evidence="2">
    <location>
        <begin position="129"/>
        <end position="132"/>
    </location>
    <ligand>
        <name>FAD</name>
        <dbReference type="ChEBI" id="CHEBI:57692"/>
    </ligand>
</feature>
<dbReference type="Proteomes" id="UP001243989">
    <property type="component" value="Unassembled WGS sequence"/>
</dbReference>
<accession>A0AAI9ZDG9</accession>
<dbReference type="PIRSF" id="PIRSF000137">
    <property type="entry name" value="Alcohol_oxidase"/>
    <property type="match status" value="1"/>
</dbReference>
<keyword evidence="3" id="KW-0285">Flavoprotein</keyword>
<dbReference type="RefSeq" id="XP_060437590.1">
    <property type="nucleotide sequence ID" value="XM_060594425.1"/>
</dbReference>
<feature type="binding site" evidence="2">
    <location>
        <position position="272"/>
    </location>
    <ligand>
        <name>FAD</name>
        <dbReference type="ChEBI" id="CHEBI:57692"/>
    </ligand>
</feature>
<organism evidence="7 8">
    <name type="scientific">Colletotrichum phormii</name>
    <dbReference type="NCBI Taxonomy" id="359342"/>
    <lineage>
        <taxon>Eukaryota</taxon>
        <taxon>Fungi</taxon>
        <taxon>Dikarya</taxon>
        <taxon>Ascomycota</taxon>
        <taxon>Pezizomycotina</taxon>
        <taxon>Sordariomycetes</taxon>
        <taxon>Hypocreomycetidae</taxon>
        <taxon>Glomerellales</taxon>
        <taxon>Glomerellaceae</taxon>
        <taxon>Colletotrichum</taxon>
        <taxon>Colletotrichum acutatum species complex</taxon>
    </lineage>
</organism>
<feature type="domain" description="Glucose-methanol-choline oxidoreductase N-terminal" evidence="5">
    <location>
        <begin position="119"/>
        <end position="142"/>
    </location>
</feature>
<evidence type="ECO:0000256" key="4">
    <source>
        <dbReference type="SAM" id="SignalP"/>
    </source>
</evidence>
<evidence type="ECO:0000256" key="3">
    <source>
        <dbReference type="RuleBase" id="RU003968"/>
    </source>
</evidence>
<dbReference type="SUPFAM" id="SSF51905">
    <property type="entry name" value="FAD/NAD(P)-binding domain"/>
    <property type="match status" value="1"/>
</dbReference>
<dbReference type="GO" id="GO:0016614">
    <property type="term" value="F:oxidoreductase activity, acting on CH-OH group of donors"/>
    <property type="evidence" value="ECO:0007669"/>
    <property type="project" value="InterPro"/>
</dbReference>